<dbReference type="SUPFAM" id="SSF53474">
    <property type="entry name" value="alpha/beta-Hydrolases"/>
    <property type="match status" value="1"/>
</dbReference>
<dbReference type="GO" id="GO:0004252">
    <property type="term" value="F:serine-type endopeptidase activity"/>
    <property type="evidence" value="ECO:0007669"/>
    <property type="project" value="UniProtKB-UniRule"/>
</dbReference>
<accession>A0ABD2M9R6</accession>
<evidence type="ECO:0000256" key="6">
    <source>
        <dbReference type="SAM" id="MobiDB-lite"/>
    </source>
</evidence>
<dbReference type="InterPro" id="IPR002470">
    <property type="entry name" value="Peptidase_S9A"/>
</dbReference>
<evidence type="ECO:0000256" key="2">
    <source>
        <dbReference type="ARBA" id="ARBA00005228"/>
    </source>
</evidence>
<sequence>MLFRLPPLLLEDDENVGRRPATGAADDDFGKAGDIGRVGGGEVKPATRPSVKHSLTDSSHRISREYGEKWHEQGMLDKKQNVFDDFIAAAEYLINKKYTNSSKLAISGASNGGLLTAVCSQQRPDLFGAEITQYGMSDMLRFNKFTVGATWESEFGDPKNATDFSYIYKYSPLQQLSITPGQQWPATLLPAADHDDRVVPAHTLKFTAQLYHLLRTQAESWQRNPVLAKIRVDQGHEMSAHRPQICACLACNGPIDRFVGNILPPPQGGDRPKISAIPAQKNTLAAEAELAADN</sequence>
<proteinExistence type="inferred from homology"/>
<keyword evidence="5" id="KW-0645">Protease</keyword>
<evidence type="ECO:0000256" key="4">
    <source>
        <dbReference type="ARBA" id="ARBA00022801"/>
    </source>
</evidence>
<comment type="caution">
    <text evidence="8">The sequence shown here is derived from an EMBL/GenBank/DDBJ whole genome shotgun (WGS) entry which is preliminary data.</text>
</comment>
<dbReference type="GO" id="GO:0006508">
    <property type="term" value="P:proteolysis"/>
    <property type="evidence" value="ECO:0007669"/>
    <property type="project" value="UniProtKB-KW"/>
</dbReference>
<reference evidence="8 9" key="1">
    <citation type="submission" date="2024-10" db="EMBL/GenBank/DDBJ databases">
        <authorList>
            <person name="Kim D."/>
        </authorList>
    </citation>
    <scope>NUCLEOTIDE SEQUENCE [LARGE SCALE GENOMIC DNA]</scope>
    <source>
        <strain evidence="8">BH-2024</strain>
    </source>
</reference>
<evidence type="ECO:0000256" key="1">
    <source>
        <dbReference type="ARBA" id="ARBA00001070"/>
    </source>
</evidence>
<dbReference type="InterPro" id="IPR051167">
    <property type="entry name" value="Prolyl_oligopep/macrocyclase"/>
</dbReference>
<dbReference type="PANTHER" id="PTHR42881:SF2">
    <property type="entry name" value="PROLYL ENDOPEPTIDASE"/>
    <property type="match status" value="1"/>
</dbReference>
<organism evidence="8 9">
    <name type="scientific">Heterodera trifolii</name>
    <dbReference type="NCBI Taxonomy" id="157864"/>
    <lineage>
        <taxon>Eukaryota</taxon>
        <taxon>Metazoa</taxon>
        <taxon>Ecdysozoa</taxon>
        <taxon>Nematoda</taxon>
        <taxon>Chromadorea</taxon>
        <taxon>Rhabditida</taxon>
        <taxon>Tylenchina</taxon>
        <taxon>Tylenchomorpha</taxon>
        <taxon>Tylenchoidea</taxon>
        <taxon>Heteroderidae</taxon>
        <taxon>Heteroderinae</taxon>
        <taxon>Heterodera</taxon>
    </lineage>
</organism>
<feature type="region of interest" description="Disordered" evidence="6">
    <location>
        <begin position="14"/>
        <end position="58"/>
    </location>
</feature>
<dbReference type="AlphaFoldDB" id="A0ABD2M9R6"/>
<keyword evidence="5" id="KW-0720">Serine protease</keyword>
<feature type="domain" description="Peptidase S9 prolyl oligopeptidase catalytic" evidence="7">
    <location>
        <begin position="60"/>
        <end position="244"/>
    </location>
</feature>
<evidence type="ECO:0000256" key="5">
    <source>
        <dbReference type="RuleBase" id="RU368024"/>
    </source>
</evidence>
<dbReference type="InterPro" id="IPR002471">
    <property type="entry name" value="Pept_S9_AS"/>
</dbReference>
<evidence type="ECO:0000256" key="3">
    <source>
        <dbReference type="ARBA" id="ARBA00016310"/>
    </source>
</evidence>
<dbReference type="PRINTS" id="PR00862">
    <property type="entry name" value="PROLIGOPTASE"/>
</dbReference>
<comment type="similarity">
    <text evidence="2 5">Belongs to the peptidase S9A family.</text>
</comment>
<protein>
    <recommendedName>
        <fullName evidence="3 5">Prolyl endopeptidase</fullName>
        <ecNumber evidence="5">3.4.21.-</ecNumber>
    </recommendedName>
</protein>
<dbReference type="EC" id="3.4.21.-" evidence="5"/>
<dbReference type="InterPro" id="IPR001375">
    <property type="entry name" value="Peptidase_S9_cat"/>
</dbReference>
<keyword evidence="4 5" id="KW-0378">Hydrolase</keyword>
<dbReference type="Proteomes" id="UP001620626">
    <property type="component" value="Unassembled WGS sequence"/>
</dbReference>
<dbReference type="InterPro" id="IPR029058">
    <property type="entry name" value="AB_hydrolase_fold"/>
</dbReference>
<evidence type="ECO:0000313" key="8">
    <source>
        <dbReference type="EMBL" id="KAL3124229.1"/>
    </source>
</evidence>
<dbReference type="Gene3D" id="3.40.50.1820">
    <property type="entry name" value="alpha/beta hydrolase"/>
    <property type="match status" value="1"/>
</dbReference>
<dbReference type="EMBL" id="JBICBT010000078">
    <property type="protein sequence ID" value="KAL3124229.1"/>
    <property type="molecule type" value="Genomic_DNA"/>
</dbReference>
<evidence type="ECO:0000313" key="9">
    <source>
        <dbReference type="Proteomes" id="UP001620626"/>
    </source>
</evidence>
<comment type="catalytic activity">
    <reaction evidence="1">
        <text>Hydrolysis of Pro-|-Xaa &gt;&gt; Ala-|-Xaa in oligopeptides.</text>
        <dbReference type="EC" id="3.4.21.26"/>
    </reaction>
</comment>
<gene>
    <name evidence="8" type="ORF">niasHT_004818</name>
</gene>
<dbReference type="Pfam" id="PF00326">
    <property type="entry name" value="Peptidase_S9"/>
    <property type="match status" value="1"/>
</dbReference>
<keyword evidence="9" id="KW-1185">Reference proteome</keyword>
<dbReference type="PANTHER" id="PTHR42881">
    <property type="entry name" value="PROLYL ENDOPEPTIDASE"/>
    <property type="match status" value="1"/>
</dbReference>
<evidence type="ECO:0000259" key="7">
    <source>
        <dbReference type="Pfam" id="PF00326"/>
    </source>
</evidence>
<name>A0ABD2M9R6_9BILA</name>
<dbReference type="PROSITE" id="PS00708">
    <property type="entry name" value="PRO_ENDOPEP_SER"/>
    <property type="match status" value="1"/>
</dbReference>